<protein>
    <submittedName>
        <fullName evidence="3">Uncharacterized protein</fullName>
    </submittedName>
</protein>
<feature type="coiled-coil region" evidence="1">
    <location>
        <begin position="322"/>
        <end position="356"/>
    </location>
</feature>
<accession>A0A9P1FSG0</accession>
<keyword evidence="1" id="KW-0175">Coiled coil</keyword>
<name>A0A9P1FSG0_9DINO</name>
<dbReference type="EMBL" id="CAMXCT010000957">
    <property type="protein sequence ID" value="CAI3985130.1"/>
    <property type="molecule type" value="Genomic_DNA"/>
</dbReference>
<feature type="region of interest" description="Disordered" evidence="2">
    <location>
        <begin position="153"/>
        <end position="174"/>
    </location>
</feature>
<evidence type="ECO:0000256" key="1">
    <source>
        <dbReference type="SAM" id="Coils"/>
    </source>
</evidence>
<proteinExistence type="predicted"/>
<gene>
    <name evidence="3" type="ORF">C1SCF055_LOCUS12613</name>
</gene>
<dbReference type="AlphaFoldDB" id="A0A9P1FSG0"/>
<sequence length="482" mass="55876">MTENAVEEALYYFLGQDYRGRTTFDQRGKGTHRSSQWTRRQTAYVADEDFDDEAYYETADFYGDDADDTQYDEVFESNDVLEFEDAYEHEDGMTAAEDYYPDYDLPENNDPEVLNNHSTHNDDNTYDLNHYITTTGRSAPDVAMTCYDDTTTTQPSVEEDAIEQEAPPPDPDGDQPMAIVDAADHWDVSEDGITWFVMQDDWTEETAGREMPYNWQPGETFEQLRARVDRQETLSLYQPHHGMVTYGPNRETFAREERPHNTSTPYHRATQPEEKDITEQTYHTYDNIDLLSDSNQSLPPGWHIISDGTIELGVETQTTREDPDLQQQLERVQRQLQHLEQQYQQEHHRSQRLEEHLNLFKRKYATELEKNKEIHLRAKEARDTMAADVLSRQTKFNQVVDRHVAAGIEKAANRPVHFAPHGTVWHADPQCEALTRPNTTKFSRRPCKVCAHTLAPRIPDGEVREVLASASFTFLLYRPNPN</sequence>
<dbReference type="EMBL" id="CAMXCT030000957">
    <property type="protein sequence ID" value="CAL4772442.1"/>
    <property type="molecule type" value="Genomic_DNA"/>
</dbReference>
<evidence type="ECO:0000313" key="4">
    <source>
        <dbReference type="EMBL" id="CAL1138505.1"/>
    </source>
</evidence>
<reference evidence="4" key="2">
    <citation type="submission" date="2024-04" db="EMBL/GenBank/DDBJ databases">
        <authorList>
            <person name="Chen Y."/>
            <person name="Shah S."/>
            <person name="Dougan E. K."/>
            <person name="Thang M."/>
            <person name="Chan C."/>
        </authorList>
    </citation>
    <scope>NUCLEOTIDE SEQUENCE [LARGE SCALE GENOMIC DNA]</scope>
</reference>
<evidence type="ECO:0000313" key="3">
    <source>
        <dbReference type="EMBL" id="CAI3985130.1"/>
    </source>
</evidence>
<evidence type="ECO:0000256" key="2">
    <source>
        <dbReference type="SAM" id="MobiDB-lite"/>
    </source>
</evidence>
<dbReference type="Proteomes" id="UP001152797">
    <property type="component" value="Unassembled WGS sequence"/>
</dbReference>
<keyword evidence="5" id="KW-1185">Reference proteome</keyword>
<reference evidence="3" key="1">
    <citation type="submission" date="2022-10" db="EMBL/GenBank/DDBJ databases">
        <authorList>
            <person name="Chen Y."/>
            <person name="Dougan E. K."/>
            <person name="Chan C."/>
            <person name="Rhodes N."/>
            <person name="Thang M."/>
        </authorList>
    </citation>
    <scope>NUCLEOTIDE SEQUENCE</scope>
</reference>
<comment type="caution">
    <text evidence="3">The sequence shown here is derived from an EMBL/GenBank/DDBJ whole genome shotgun (WGS) entry which is preliminary data.</text>
</comment>
<dbReference type="EMBL" id="CAMXCT020000957">
    <property type="protein sequence ID" value="CAL1138505.1"/>
    <property type="molecule type" value="Genomic_DNA"/>
</dbReference>
<evidence type="ECO:0000313" key="5">
    <source>
        <dbReference type="Proteomes" id="UP001152797"/>
    </source>
</evidence>
<organism evidence="3">
    <name type="scientific">Cladocopium goreaui</name>
    <dbReference type="NCBI Taxonomy" id="2562237"/>
    <lineage>
        <taxon>Eukaryota</taxon>
        <taxon>Sar</taxon>
        <taxon>Alveolata</taxon>
        <taxon>Dinophyceae</taxon>
        <taxon>Suessiales</taxon>
        <taxon>Symbiodiniaceae</taxon>
        <taxon>Cladocopium</taxon>
    </lineage>
</organism>